<organism evidence="2 3">
    <name type="scientific">Candidatus Coproplasma excrementigallinarum</name>
    <dbReference type="NCBI Taxonomy" id="2840747"/>
    <lineage>
        <taxon>Bacteria</taxon>
        <taxon>Bacillati</taxon>
        <taxon>Bacillota</taxon>
        <taxon>Clostridia</taxon>
        <taxon>Eubacteriales</taxon>
        <taxon>Candidatus Coproplasma</taxon>
    </lineage>
</organism>
<reference evidence="2" key="1">
    <citation type="submission" date="2020-10" db="EMBL/GenBank/DDBJ databases">
        <authorList>
            <person name="Gilroy R."/>
        </authorList>
    </citation>
    <scope>NUCLEOTIDE SEQUENCE</scope>
    <source>
        <strain evidence="2">CHK195-12923</strain>
    </source>
</reference>
<sequence>MKTAIVTDSNSGITQALSKELGIYTIPMPVLINGEQFLEDISLTQEQFYEKLKDDSCQVSTSQPNTFEAGELFKKILEEYDEIVCIPMSSALSETCHSLTHLAETEFAGKVFVADNKRISVTQKSSVFDALALAKQGKTAKEIARWLEDTAAQSSIYIMVDTLKYLKKGGRLTPAAAMIGTLLKIKPVLQIQGGKLDQFAKVRKLIDAKSTMINAIKNDLNTRFADLYKAGKMRLEIAYTDDDSEAKIFK</sequence>
<dbReference type="PANTHER" id="PTHR33434">
    <property type="entry name" value="DEGV DOMAIN-CONTAINING PROTEIN DR_1986-RELATED"/>
    <property type="match status" value="1"/>
</dbReference>
<reference evidence="2" key="2">
    <citation type="journal article" date="2021" name="PeerJ">
        <title>Extensive microbial diversity within the chicken gut microbiome revealed by metagenomics and culture.</title>
        <authorList>
            <person name="Gilroy R."/>
            <person name="Ravi A."/>
            <person name="Getino M."/>
            <person name="Pursley I."/>
            <person name="Horton D.L."/>
            <person name="Alikhan N.F."/>
            <person name="Baker D."/>
            <person name="Gharbi K."/>
            <person name="Hall N."/>
            <person name="Watson M."/>
            <person name="Adriaenssens E.M."/>
            <person name="Foster-Nyarko E."/>
            <person name="Jarju S."/>
            <person name="Secka A."/>
            <person name="Antonio M."/>
            <person name="Oren A."/>
            <person name="Chaudhuri R.R."/>
            <person name="La Ragione R."/>
            <person name="Hildebrand F."/>
            <person name="Pallen M.J."/>
        </authorList>
    </citation>
    <scope>NUCLEOTIDE SEQUENCE</scope>
    <source>
        <strain evidence="2">CHK195-12923</strain>
    </source>
</reference>
<dbReference type="PROSITE" id="PS51482">
    <property type="entry name" value="DEGV"/>
    <property type="match status" value="1"/>
</dbReference>
<dbReference type="Proteomes" id="UP000824110">
    <property type="component" value="Unassembled WGS sequence"/>
</dbReference>
<proteinExistence type="predicted"/>
<comment type="caution">
    <text evidence="2">The sequence shown here is derived from an EMBL/GenBank/DDBJ whole genome shotgun (WGS) entry which is preliminary data.</text>
</comment>
<name>A0A9D1MJG7_9FIRM</name>
<dbReference type="PANTHER" id="PTHR33434:SF2">
    <property type="entry name" value="FATTY ACID-BINDING PROTEIN TM_1468"/>
    <property type="match status" value="1"/>
</dbReference>
<evidence type="ECO:0000313" key="3">
    <source>
        <dbReference type="Proteomes" id="UP000824110"/>
    </source>
</evidence>
<dbReference type="Gene3D" id="3.40.50.10170">
    <property type="match status" value="1"/>
</dbReference>
<gene>
    <name evidence="2" type="ORF">IAB69_03415</name>
</gene>
<dbReference type="InterPro" id="IPR050270">
    <property type="entry name" value="DegV_domain_contain"/>
</dbReference>
<evidence type="ECO:0000256" key="1">
    <source>
        <dbReference type="ARBA" id="ARBA00023121"/>
    </source>
</evidence>
<dbReference type="InterPro" id="IPR003797">
    <property type="entry name" value="DegV"/>
</dbReference>
<dbReference type="InterPro" id="IPR043168">
    <property type="entry name" value="DegV_C"/>
</dbReference>
<keyword evidence="1" id="KW-0446">Lipid-binding</keyword>
<dbReference type="EMBL" id="DVNE01000033">
    <property type="protein sequence ID" value="HIU61678.1"/>
    <property type="molecule type" value="Genomic_DNA"/>
</dbReference>
<protein>
    <submittedName>
        <fullName evidence="2">DegV family protein</fullName>
    </submittedName>
</protein>
<dbReference type="Pfam" id="PF02645">
    <property type="entry name" value="DegV"/>
    <property type="match status" value="1"/>
</dbReference>
<evidence type="ECO:0000313" key="2">
    <source>
        <dbReference type="EMBL" id="HIU61678.1"/>
    </source>
</evidence>
<dbReference type="NCBIfam" id="TIGR00762">
    <property type="entry name" value="DegV"/>
    <property type="match status" value="1"/>
</dbReference>
<dbReference type="Gene3D" id="3.30.1180.10">
    <property type="match status" value="1"/>
</dbReference>
<dbReference type="AlphaFoldDB" id="A0A9D1MJG7"/>
<dbReference type="GO" id="GO:0008289">
    <property type="term" value="F:lipid binding"/>
    <property type="evidence" value="ECO:0007669"/>
    <property type="project" value="UniProtKB-KW"/>
</dbReference>
<feature type="non-terminal residue" evidence="2">
    <location>
        <position position="250"/>
    </location>
</feature>
<dbReference type="SUPFAM" id="SSF82549">
    <property type="entry name" value="DAK1/DegV-like"/>
    <property type="match status" value="1"/>
</dbReference>
<accession>A0A9D1MJG7</accession>